<keyword evidence="1" id="KW-0863">Zinc-finger</keyword>
<dbReference type="AlphaFoldDB" id="A0A9P5TAD0"/>
<proteinExistence type="predicted"/>
<dbReference type="Gene3D" id="3.30.40.10">
    <property type="entry name" value="Zinc/RING finger domain, C3HC4 (zinc finger)"/>
    <property type="match status" value="1"/>
</dbReference>
<evidence type="ECO:0000256" key="1">
    <source>
        <dbReference type="PROSITE-ProRule" id="PRU00175"/>
    </source>
</evidence>
<dbReference type="InterPro" id="IPR039903">
    <property type="entry name" value="Zswim2"/>
</dbReference>
<feature type="domain" description="RING-type" evidence="3">
    <location>
        <begin position="220"/>
        <end position="267"/>
    </location>
</feature>
<reference evidence="5" key="1">
    <citation type="submission" date="2019-10" db="EMBL/GenBank/DDBJ databases">
        <authorList>
            <consortium name="DOE Joint Genome Institute"/>
            <person name="Kuo A."/>
            <person name="Miyauchi S."/>
            <person name="Kiss E."/>
            <person name="Drula E."/>
            <person name="Kohler A."/>
            <person name="Sanchez-Garcia M."/>
            <person name="Andreopoulos B."/>
            <person name="Barry K.W."/>
            <person name="Bonito G."/>
            <person name="Buee M."/>
            <person name="Carver A."/>
            <person name="Chen C."/>
            <person name="Cichocki N."/>
            <person name="Clum A."/>
            <person name="Culley D."/>
            <person name="Crous P.W."/>
            <person name="Fauchery L."/>
            <person name="Girlanda M."/>
            <person name="Hayes R."/>
            <person name="Keri Z."/>
            <person name="LaButti K."/>
            <person name="Lipzen A."/>
            <person name="Lombard V."/>
            <person name="Magnuson J."/>
            <person name="Maillard F."/>
            <person name="Morin E."/>
            <person name="Murat C."/>
            <person name="Nolan M."/>
            <person name="Ohm R."/>
            <person name="Pangilinan J."/>
            <person name="Pereira M."/>
            <person name="Perotto S."/>
            <person name="Peter M."/>
            <person name="Riley R."/>
            <person name="Sitrit Y."/>
            <person name="Stielow B."/>
            <person name="Szollosi G."/>
            <person name="Zifcakova L."/>
            <person name="Stursova M."/>
            <person name="Spatafora J.W."/>
            <person name="Tedersoo L."/>
            <person name="Vaario L.-M."/>
            <person name="Yamada A."/>
            <person name="Yan M."/>
            <person name="Wang P."/>
            <person name="Xu J."/>
            <person name="Bruns T."/>
            <person name="Baldrian P."/>
            <person name="Vilgalys R."/>
            <person name="Henrissat B."/>
            <person name="Grigoriev I.V."/>
            <person name="Hibbett D."/>
            <person name="Nagy L.G."/>
            <person name="Martin F.M."/>
        </authorList>
    </citation>
    <scope>NUCLEOTIDE SEQUENCE</scope>
    <source>
        <strain evidence="5">Prilba</strain>
    </source>
</reference>
<dbReference type="PANTHER" id="PTHR21540:SF0">
    <property type="entry name" value="PHD FAMILY PROTEIN"/>
    <property type="match status" value="1"/>
</dbReference>
<gene>
    <name evidence="5" type="ORF">DFH94DRAFT_449321</name>
</gene>
<evidence type="ECO:0000313" key="5">
    <source>
        <dbReference type="EMBL" id="KAF8481285.1"/>
    </source>
</evidence>
<dbReference type="InterPro" id="IPR007527">
    <property type="entry name" value="Znf_SWIM"/>
</dbReference>
<dbReference type="GO" id="GO:0061630">
    <property type="term" value="F:ubiquitin protein ligase activity"/>
    <property type="evidence" value="ECO:0007669"/>
    <property type="project" value="InterPro"/>
</dbReference>
<dbReference type="Pfam" id="PF04434">
    <property type="entry name" value="SWIM"/>
    <property type="match status" value="1"/>
</dbReference>
<sequence>MGKRKSVPDEGVVNLLTSPDHDARSDPACIGASGPSSQPQPPKAQTRTTSSKSKRLRKDPESSDATPEKRAAIFKKACPKNILDRVARVMSQRFFMIDRRREGEELCEEFKVLGSTGNVYTVTIGRKPSCDCPDATHGNHCKHILFIFLKVLQVPQSSGLWYQKALLASELQSIFANAPQAPNALAHDNVRDAYARATGKAPSSTPSDSRRRIPGPEDSCPICYEDMQDISKLVFCDECGNALHTECFGQWRRRAGSAAEVTCVWCRAKWPTGVKGGAGASPTTEGYVNLGGIAGLGGERDTSSYHQSWRYGTSRNRAGRA</sequence>
<dbReference type="Proteomes" id="UP000759537">
    <property type="component" value="Unassembled WGS sequence"/>
</dbReference>
<dbReference type="EMBL" id="WHVB01000007">
    <property type="protein sequence ID" value="KAF8481285.1"/>
    <property type="molecule type" value="Genomic_DNA"/>
</dbReference>
<dbReference type="PROSITE" id="PS50966">
    <property type="entry name" value="ZF_SWIM"/>
    <property type="match status" value="1"/>
</dbReference>
<dbReference type="SUPFAM" id="SSF57850">
    <property type="entry name" value="RING/U-box"/>
    <property type="match status" value="1"/>
</dbReference>
<comment type="caution">
    <text evidence="5">The sequence shown here is derived from an EMBL/GenBank/DDBJ whole genome shotgun (WGS) entry which is preliminary data.</text>
</comment>
<accession>A0A9P5TAD0</accession>
<evidence type="ECO:0000259" key="4">
    <source>
        <dbReference type="PROSITE" id="PS50966"/>
    </source>
</evidence>
<reference evidence="5" key="2">
    <citation type="journal article" date="2020" name="Nat. Commun.">
        <title>Large-scale genome sequencing of mycorrhizal fungi provides insights into the early evolution of symbiotic traits.</title>
        <authorList>
            <person name="Miyauchi S."/>
            <person name="Kiss E."/>
            <person name="Kuo A."/>
            <person name="Drula E."/>
            <person name="Kohler A."/>
            <person name="Sanchez-Garcia M."/>
            <person name="Morin E."/>
            <person name="Andreopoulos B."/>
            <person name="Barry K.W."/>
            <person name="Bonito G."/>
            <person name="Buee M."/>
            <person name="Carver A."/>
            <person name="Chen C."/>
            <person name="Cichocki N."/>
            <person name="Clum A."/>
            <person name="Culley D."/>
            <person name="Crous P.W."/>
            <person name="Fauchery L."/>
            <person name="Girlanda M."/>
            <person name="Hayes R.D."/>
            <person name="Keri Z."/>
            <person name="LaButti K."/>
            <person name="Lipzen A."/>
            <person name="Lombard V."/>
            <person name="Magnuson J."/>
            <person name="Maillard F."/>
            <person name="Murat C."/>
            <person name="Nolan M."/>
            <person name="Ohm R.A."/>
            <person name="Pangilinan J."/>
            <person name="Pereira M.F."/>
            <person name="Perotto S."/>
            <person name="Peter M."/>
            <person name="Pfister S."/>
            <person name="Riley R."/>
            <person name="Sitrit Y."/>
            <person name="Stielow J.B."/>
            <person name="Szollosi G."/>
            <person name="Zifcakova L."/>
            <person name="Stursova M."/>
            <person name="Spatafora J.W."/>
            <person name="Tedersoo L."/>
            <person name="Vaario L.M."/>
            <person name="Yamada A."/>
            <person name="Yan M."/>
            <person name="Wang P."/>
            <person name="Xu J."/>
            <person name="Bruns T."/>
            <person name="Baldrian P."/>
            <person name="Vilgalys R."/>
            <person name="Dunand C."/>
            <person name="Henrissat B."/>
            <person name="Grigoriev I.V."/>
            <person name="Hibbett D."/>
            <person name="Nagy L.G."/>
            <person name="Martin F.M."/>
        </authorList>
    </citation>
    <scope>NUCLEOTIDE SEQUENCE</scope>
    <source>
        <strain evidence="5">Prilba</strain>
    </source>
</reference>
<organism evidence="5 6">
    <name type="scientific">Russula ochroleuca</name>
    <dbReference type="NCBI Taxonomy" id="152965"/>
    <lineage>
        <taxon>Eukaryota</taxon>
        <taxon>Fungi</taxon>
        <taxon>Dikarya</taxon>
        <taxon>Basidiomycota</taxon>
        <taxon>Agaricomycotina</taxon>
        <taxon>Agaricomycetes</taxon>
        <taxon>Russulales</taxon>
        <taxon>Russulaceae</taxon>
        <taxon>Russula</taxon>
    </lineage>
</organism>
<evidence type="ECO:0000259" key="3">
    <source>
        <dbReference type="PROSITE" id="PS50089"/>
    </source>
</evidence>
<feature type="compositionally biased region" description="Polar residues" evidence="2">
    <location>
        <begin position="304"/>
        <end position="321"/>
    </location>
</feature>
<dbReference type="GO" id="GO:0008270">
    <property type="term" value="F:zinc ion binding"/>
    <property type="evidence" value="ECO:0007669"/>
    <property type="project" value="UniProtKB-KW"/>
</dbReference>
<feature type="region of interest" description="Disordered" evidence="2">
    <location>
        <begin position="299"/>
        <end position="321"/>
    </location>
</feature>
<dbReference type="InterPro" id="IPR013083">
    <property type="entry name" value="Znf_RING/FYVE/PHD"/>
</dbReference>
<evidence type="ECO:0000313" key="6">
    <source>
        <dbReference type="Proteomes" id="UP000759537"/>
    </source>
</evidence>
<keyword evidence="1" id="KW-0479">Metal-binding</keyword>
<keyword evidence="6" id="KW-1185">Reference proteome</keyword>
<dbReference type="Pfam" id="PF13639">
    <property type="entry name" value="zf-RING_2"/>
    <property type="match status" value="1"/>
</dbReference>
<dbReference type="PROSITE" id="PS50089">
    <property type="entry name" value="ZF_RING_2"/>
    <property type="match status" value="1"/>
</dbReference>
<evidence type="ECO:0008006" key="7">
    <source>
        <dbReference type="Google" id="ProtNLM"/>
    </source>
</evidence>
<dbReference type="OrthoDB" id="2122982at2759"/>
<feature type="domain" description="SWIM-type" evidence="4">
    <location>
        <begin position="120"/>
        <end position="152"/>
    </location>
</feature>
<feature type="compositionally biased region" description="Basic and acidic residues" evidence="2">
    <location>
        <begin position="58"/>
        <end position="70"/>
    </location>
</feature>
<protein>
    <recommendedName>
        <fullName evidence="7">Mitogen-activated protein kinase kinase kinase 1</fullName>
    </recommendedName>
</protein>
<name>A0A9P5TAD0_9AGAM</name>
<dbReference type="PANTHER" id="PTHR21540">
    <property type="entry name" value="RING FINGER AND SWIM DOMAIN-CONTAINING PROTEIN 2"/>
    <property type="match status" value="1"/>
</dbReference>
<evidence type="ECO:0000256" key="2">
    <source>
        <dbReference type="SAM" id="MobiDB-lite"/>
    </source>
</evidence>
<feature type="region of interest" description="Disordered" evidence="2">
    <location>
        <begin position="1"/>
        <end position="70"/>
    </location>
</feature>
<keyword evidence="1" id="KW-0862">Zinc</keyword>
<dbReference type="InterPro" id="IPR001841">
    <property type="entry name" value="Znf_RING"/>
</dbReference>